<organism evidence="4 5">
    <name type="scientific">Planosporangium mesophilum</name>
    <dbReference type="NCBI Taxonomy" id="689768"/>
    <lineage>
        <taxon>Bacteria</taxon>
        <taxon>Bacillati</taxon>
        <taxon>Actinomycetota</taxon>
        <taxon>Actinomycetes</taxon>
        <taxon>Micromonosporales</taxon>
        <taxon>Micromonosporaceae</taxon>
        <taxon>Planosporangium</taxon>
    </lineage>
</organism>
<proteinExistence type="predicted"/>
<dbReference type="GO" id="GO:0071111">
    <property type="term" value="F:cyclic-guanylate-specific phosphodiesterase activity"/>
    <property type="evidence" value="ECO:0007669"/>
    <property type="project" value="InterPro"/>
</dbReference>
<protein>
    <submittedName>
        <fullName evidence="4">Uncharacterized protein</fullName>
    </submittedName>
</protein>
<dbReference type="EMBL" id="BOON01000038">
    <property type="protein sequence ID" value="GII24504.1"/>
    <property type="molecule type" value="Genomic_DNA"/>
</dbReference>
<dbReference type="RefSeq" id="WP_168116499.1">
    <property type="nucleotide sequence ID" value="NZ_BOON01000038.1"/>
</dbReference>
<dbReference type="CDD" id="cd01948">
    <property type="entry name" value="EAL"/>
    <property type="match status" value="1"/>
</dbReference>
<evidence type="ECO:0000259" key="3">
    <source>
        <dbReference type="PROSITE" id="PS50887"/>
    </source>
</evidence>
<dbReference type="SMART" id="SM00052">
    <property type="entry name" value="EAL"/>
    <property type="match status" value="1"/>
</dbReference>
<dbReference type="InterPro" id="IPR029787">
    <property type="entry name" value="Nucleotide_cyclase"/>
</dbReference>
<dbReference type="PANTHER" id="PTHR33121">
    <property type="entry name" value="CYCLIC DI-GMP PHOSPHODIESTERASE PDEF"/>
    <property type="match status" value="1"/>
</dbReference>
<gene>
    <name evidence="4" type="ORF">Pme01_41010</name>
</gene>
<reference evidence="4" key="1">
    <citation type="submission" date="2021-01" db="EMBL/GenBank/DDBJ databases">
        <title>Whole genome shotgun sequence of Planosporangium mesophilum NBRC 109066.</title>
        <authorList>
            <person name="Komaki H."/>
            <person name="Tamura T."/>
        </authorList>
    </citation>
    <scope>NUCLEOTIDE SEQUENCE</scope>
    <source>
        <strain evidence="4">NBRC 109066</strain>
    </source>
</reference>
<dbReference type="Gene3D" id="3.20.20.450">
    <property type="entry name" value="EAL domain"/>
    <property type="match status" value="1"/>
</dbReference>
<dbReference type="InterPro" id="IPR001633">
    <property type="entry name" value="EAL_dom"/>
</dbReference>
<keyword evidence="5" id="KW-1185">Reference proteome</keyword>
<dbReference type="PROSITE" id="PS50887">
    <property type="entry name" value="GGDEF"/>
    <property type="match status" value="1"/>
</dbReference>
<dbReference type="Pfam" id="PF00990">
    <property type="entry name" value="GGDEF"/>
    <property type="match status" value="1"/>
</dbReference>
<dbReference type="AlphaFoldDB" id="A0A8J3TDV8"/>
<dbReference type="InterPro" id="IPR035919">
    <property type="entry name" value="EAL_sf"/>
</dbReference>
<feature type="region of interest" description="Disordered" evidence="1">
    <location>
        <begin position="1"/>
        <end position="30"/>
    </location>
</feature>
<evidence type="ECO:0000313" key="5">
    <source>
        <dbReference type="Proteomes" id="UP000599074"/>
    </source>
</evidence>
<dbReference type="PROSITE" id="PS50883">
    <property type="entry name" value="EAL"/>
    <property type="match status" value="1"/>
</dbReference>
<dbReference type="SUPFAM" id="SSF55073">
    <property type="entry name" value="Nucleotide cyclase"/>
    <property type="match status" value="1"/>
</dbReference>
<dbReference type="PANTHER" id="PTHR33121:SF70">
    <property type="entry name" value="SIGNALING PROTEIN YKOW"/>
    <property type="match status" value="1"/>
</dbReference>
<dbReference type="Pfam" id="PF00563">
    <property type="entry name" value="EAL"/>
    <property type="match status" value="2"/>
</dbReference>
<dbReference type="InterPro" id="IPR043128">
    <property type="entry name" value="Rev_trsase/Diguanyl_cyclase"/>
</dbReference>
<dbReference type="CDD" id="cd01949">
    <property type="entry name" value="GGDEF"/>
    <property type="match status" value="1"/>
</dbReference>
<dbReference type="Gene3D" id="3.30.70.270">
    <property type="match status" value="1"/>
</dbReference>
<feature type="domain" description="EAL" evidence="2">
    <location>
        <begin position="362"/>
        <end position="646"/>
    </location>
</feature>
<evidence type="ECO:0000259" key="2">
    <source>
        <dbReference type="PROSITE" id="PS50883"/>
    </source>
</evidence>
<feature type="domain" description="GGDEF" evidence="3">
    <location>
        <begin position="219"/>
        <end position="353"/>
    </location>
</feature>
<comment type="caution">
    <text evidence="4">The sequence shown here is derived from an EMBL/GenBank/DDBJ whole genome shotgun (WGS) entry which is preliminary data.</text>
</comment>
<dbReference type="SMART" id="SM00267">
    <property type="entry name" value="GGDEF"/>
    <property type="match status" value="1"/>
</dbReference>
<dbReference type="Proteomes" id="UP000599074">
    <property type="component" value="Unassembled WGS sequence"/>
</dbReference>
<dbReference type="InterPro" id="IPR000160">
    <property type="entry name" value="GGDEF_dom"/>
</dbReference>
<accession>A0A8J3TDV8</accession>
<sequence>MTQSRTGPRSAGTPASVEDGAVTSGAVEDGAATPGAAGDCVADLASFSASWERAVSSTNFLPAGRARSRATLQGLAQRLVAAVTAEPFDASAGYRVGADLVAADISSPRALGHSLTLLHQRLLADAGVTDERTPARLADLCGQLATGFTEALRDRALTAAEGINNAERAAWRDKQYALQARLQHALLHDQLTGLPNRSALMRRLASLVADPPADPPSEARLGIVLLNLNRFKAVYDSLGPTRGDQLLLAVARRLRALAAREGYYLAHLGGDEFALVAERTTGTDDAVKVADQVLRALPERMSVDGHQIPVTARCGVVERPAGRADPTELLRAAHITLGWVASDHRTRWMVFDAERNAAEVARHELTAAMPAALARGEFTLAYQPLVRLADRTLAGVEALARWHHPELGVLGPARFISLAESTGLIEPLGLRLLEQACAQAAGWRRLGPAPPFVSVNLAVAQLRDPGLPAAVAAVLDRTGLPPDLLQLEVTENAIVDTGDTSLDVLHALADLGVRLAIDDFGTGYSSLAYLSEIPIHSIKLAAGFLRGLAAVPPESVPPESVPPESVSPESVPSGALAPHTLPPARRSNDTLVPALIDLGHDLGLSVTVEGIETAVQAERLTGLGCDLGQGFHLGRPTTADEITRLV</sequence>
<dbReference type="SUPFAM" id="SSF141868">
    <property type="entry name" value="EAL domain-like"/>
    <property type="match status" value="2"/>
</dbReference>
<dbReference type="InterPro" id="IPR050706">
    <property type="entry name" value="Cyclic-di-GMP_PDE-like"/>
</dbReference>
<feature type="compositionally biased region" description="Low complexity" evidence="1">
    <location>
        <begin position="562"/>
        <end position="573"/>
    </location>
</feature>
<name>A0A8J3TDV8_9ACTN</name>
<evidence type="ECO:0000256" key="1">
    <source>
        <dbReference type="SAM" id="MobiDB-lite"/>
    </source>
</evidence>
<evidence type="ECO:0000313" key="4">
    <source>
        <dbReference type="EMBL" id="GII24504.1"/>
    </source>
</evidence>
<feature type="region of interest" description="Disordered" evidence="1">
    <location>
        <begin position="554"/>
        <end position="585"/>
    </location>
</feature>
<dbReference type="NCBIfam" id="TIGR00254">
    <property type="entry name" value="GGDEF"/>
    <property type="match status" value="1"/>
</dbReference>